<keyword evidence="4" id="KW-1185">Reference proteome</keyword>
<evidence type="ECO:0000313" key="3">
    <source>
        <dbReference type="Proteomes" id="UP000521676"/>
    </source>
</evidence>
<protein>
    <submittedName>
        <fullName evidence="1">Uncharacterized protein</fullName>
    </submittedName>
</protein>
<evidence type="ECO:0000313" key="2">
    <source>
        <dbReference type="EMBL" id="WJW67387.1"/>
    </source>
</evidence>
<dbReference type="Proteomes" id="UP000521676">
    <property type="component" value="Unassembled WGS sequence"/>
</dbReference>
<name>A0A8T7M385_9CHLR</name>
<sequence length="47" mass="5154">MCHKKPESGVSVEATRVKGLIMFGDEASFAQWGLLGYPFSVLEKLPV</sequence>
<reference evidence="1 3" key="1">
    <citation type="submission" date="2020-06" db="EMBL/GenBank/DDBJ databases">
        <title>Anoxygenic phototrophic Chloroflexota member uses a Type I reaction center.</title>
        <authorList>
            <person name="Tsuji J.M."/>
            <person name="Shaw N.A."/>
            <person name="Nagashima S."/>
            <person name="Venkiteswaran J."/>
            <person name="Schiff S.L."/>
            <person name="Hanada S."/>
            <person name="Tank M."/>
            <person name="Neufeld J.D."/>
        </authorList>
    </citation>
    <scope>NUCLEOTIDE SEQUENCE [LARGE SCALE GENOMIC DNA]</scope>
    <source>
        <strain evidence="1">L227-S17</strain>
    </source>
</reference>
<dbReference type="AlphaFoldDB" id="A0A8T7M385"/>
<accession>A0A8T7M385</accession>
<gene>
    <name evidence="1" type="ORF">HXX08_06525</name>
    <name evidence="2" type="ORF">OZ401_000653</name>
</gene>
<evidence type="ECO:0000313" key="1">
    <source>
        <dbReference type="EMBL" id="NWJ45515.1"/>
    </source>
</evidence>
<dbReference type="Proteomes" id="UP001431572">
    <property type="component" value="Chromosome 1"/>
</dbReference>
<reference evidence="2" key="2">
    <citation type="journal article" date="2024" name="Nature">
        <title>Anoxygenic phototroph of the Chloroflexota uses a type I reaction centre.</title>
        <authorList>
            <person name="Tsuji J.M."/>
            <person name="Shaw N.A."/>
            <person name="Nagashima S."/>
            <person name="Venkiteswaran J.J."/>
            <person name="Schiff S.L."/>
            <person name="Watanabe T."/>
            <person name="Fukui M."/>
            <person name="Hanada S."/>
            <person name="Tank M."/>
            <person name="Neufeld J.D."/>
        </authorList>
    </citation>
    <scope>NUCLEOTIDE SEQUENCE</scope>
    <source>
        <strain evidence="2">L227-S17</strain>
    </source>
</reference>
<proteinExistence type="predicted"/>
<dbReference type="EMBL" id="JACATZ010000001">
    <property type="protein sequence ID" value="NWJ45515.1"/>
    <property type="molecule type" value="Genomic_DNA"/>
</dbReference>
<dbReference type="EMBL" id="CP128399">
    <property type="protein sequence ID" value="WJW67387.1"/>
    <property type="molecule type" value="Genomic_DNA"/>
</dbReference>
<organism evidence="1 3">
    <name type="scientific">Candidatus Chlorohelix allophototropha</name>
    <dbReference type="NCBI Taxonomy" id="3003348"/>
    <lineage>
        <taxon>Bacteria</taxon>
        <taxon>Bacillati</taxon>
        <taxon>Chloroflexota</taxon>
        <taxon>Chloroflexia</taxon>
        <taxon>Candidatus Chloroheliales</taxon>
        <taxon>Candidatus Chloroheliaceae</taxon>
        <taxon>Candidatus Chlorohelix</taxon>
    </lineage>
</organism>
<evidence type="ECO:0000313" key="4">
    <source>
        <dbReference type="Proteomes" id="UP001431572"/>
    </source>
</evidence>
<dbReference type="RefSeq" id="WP_341469281.1">
    <property type="nucleotide sequence ID" value="NZ_CP128399.1"/>
</dbReference>